<keyword evidence="3" id="KW-1185">Reference proteome</keyword>
<dbReference type="Pfam" id="PF07693">
    <property type="entry name" value="KAP_NTPase"/>
    <property type="match status" value="1"/>
</dbReference>
<dbReference type="RefSeq" id="WP_019957510.1">
    <property type="nucleotide sequence ID" value="NZ_CP091512.1"/>
</dbReference>
<proteinExistence type="predicted"/>
<evidence type="ECO:0000313" key="3">
    <source>
        <dbReference type="Proteomes" id="UP000832034"/>
    </source>
</evidence>
<dbReference type="SUPFAM" id="SSF52540">
    <property type="entry name" value="P-loop containing nucleoside triphosphate hydrolases"/>
    <property type="match status" value="1"/>
</dbReference>
<gene>
    <name evidence="2" type="ORF">LVJ81_03860</name>
</gene>
<dbReference type="InterPro" id="IPR011646">
    <property type="entry name" value="KAP_P-loop"/>
</dbReference>
<dbReference type="Proteomes" id="UP000832034">
    <property type="component" value="Chromosome"/>
</dbReference>
<reference evidence="2" key="2">
    <citation type="journal article" date="2022" name="Res Sq">
        <title>Evolution of multicellular longitudinally dividing oral cavity symbionts (Neisseriaceae).</title>
        <authorList>
            <person name="Nyongesa S."/>
            <person name="Weber P."/>
            <person name="Bernet E."/>
            <person name="Pullido F."/>
            <person name="Nieckarz M."/>
            <person name="Delaby M."/>
            <person name="Nieves C."/>
            <person name="Viehboeck T."/>
            <person name="Krause N."/>
            <person name="Rivera-Millot A."/>
            <person name="Nakamura A."/>
            <person name="Vischer N."/>
            <person name="VanNieuwenhze M."/>
            <person name="Brun Y."/>
            <person name="Cava F."/>
            <person name="Bulgheresi S."/>
            <person name="Veyrier F."/>
        </authorList>
    </citation>
    <scope>NUCLEOTIDE SEQUENCE</scope>
    <source>
        <strain evidence="2">SAG 1488-6</strain>
    </source>
</reference>
<reference evidence="2" key="1">
    <citation type="submission" date="2021-12" db="EMBL/GenBank/DDBJ databases">
        <authorList>
            <person name="Veyrier F.J."/>
        </authorList>
    </citation>
    <scope>NUCLEOTIDE SEQUENCE</scope>
    <source>
        <strain evidence="2">SAG 1488-6</strain>
    </source>
</reference>
<feature type="domain" description="KAP NTPase" evidence="1">
    <location>
        <begin position="34"/>
        <end position="366"/>
    </location>
</feature>
<dbReference type="InterPro" id="IPR027417">
    <property type="entry name" value="P-loop_NTPase"/>
</dbReference>
<dbReference type="Gene3D" id="3.40.50.300">
    <property type="entry name" value="P-loop containing nucleotide triphosphate hydrolases"/>
    <property type="match status" value="1"/>
</dbReference>
<evidence type="ECO:0000259" key="1">
    <source>
        <dbReference type="Pfam" id="PF07693"/>
    </source>
</evidence>
<accession>A0ABY4ECV3</accession>
<evidence type="ECO:0000313" key="2">
    <source>
        <dbReference type="EMBL" id="UOO93178.1"/>
    </source>
</evidence>
<dbReference type="EMBL" id="CP091512">
    <property type="protein sequence ID" value="UOO93178.1"/>
    <property type="molecule type" value="Genomic_DNA"/>
</dbReference>
<organism evidence="2 3">
    <name type="scientific">Vitreoscilla stercoraria</name>
    <dbReference type="NCBI Taxonomy" id="61"/>
    <lineage>
        <taxon>Bacteria</taxon>
        <taxon>Pseudomonadati</taxon>
        <taxon>Pseudomonadota</taxon>
        <taxon>Betaproteobacteria</taxon>
        <taxon>Neisseriales</taxon>
        <taxon>Neisseriaceae</taxon>
        <taxon>Vitreoscilla</taxon>
    </lineage>
</organism>
<sequence length="512" mass="59542">MSETAENTLEPFGFQRDTDYAKITEPFKGCLLKRKPLAEHLTRYIDRLQVGAVLALDARWGEGKTWFVQNWKAYLEQTEKPHNVIYLNAFTQDYLEDPFMVLAAEISHAFDTANDEHPLIQSFKDQAINATKALLPELPKLMLSLGITLMGAGYLGKTLENAVSTAQDAINTTKETYGDEVFDGINETINENIQEAIKERFEKHETDKQTLESFKQSLSTLAANKDLNPKPLVFIIDELDRCNPLFSVRLIERIKHFFDIPNIVFVLVTDKTQLQATICHQFGYNEAASEAYLDKFVDFSIKLERPKNIDRKDEYLQIFSTTLTNLGFSDEEVIRYQYFGLIFSTISNTSIRQIKKILNRFSLLYLKNEIKDVALLYKLFFPNLDNQIPLFMHMIYDFSRYFDKNLVTANSDEIEKFIKEKLFSFEENFQEYRSTENNRYIESTFRNNVSQATGHFFMRLLTTNYSYLKMVHFNLSTSHIDSFWHELSITPVNLPLELNTTWSAYINTGLKE</sequence>
<name>A0ABY4ECV3_VITST</name>
<protein>
    <submittedName>
        <fullName evidence="2">KAP family NTPase</fullName>
    </submittedName>
</protein>